<comment type="caution">
    <text evidence="2">The sequence shown here is derived from an EMBL/GenBank/DDBJ whole genome shotgun (WGS) entry which is preliminary data.</text>
</comment>
<evidence type="ECO:0000313" key="2">
    <source>
        <dbReference type="EMBL" id="KAH7159942.1"/>
    </source>
</evidence>
<evidence type="ECO:0000256" key="1">
    <source>
        <dbReference type="SAM" id="MobiDB-lite"/>
    </source>
</evidence>
<evidence type="ECO:0000313" key="3">
    <source>
        <dbReference type="Proteomes" id="UP000717696"/>
    </source>
</evidence>
<accession>A0A9P9FDR6</accession>
<keyword evidence="3" id="KW-1185">Reference proteome</keyword>
<organism evidence="2 3">
    <name type="scientific">Dactylonectria estremocensis</name>
    <dbReference type="NCBI Taxonomy" id="1079267"/>
    <lineage>
        <taxon>Eukaryota</taxon>
        <taxon>Fungi</taxon>
        <taxon>Dikarya</taxon>
        <taxon>Ascomycota</taxon>
        <taxon>Pezizomycotina</taxon>
        <taxon>Sordariomycetes</taxon>
        <taxon>Hypocreomycetidae</taxon>
        <taxon>Hypocreales</taxon>
        <taxon>Nectriaceae</taxon>
        <taxon>Dactylonectria</taxon>
    </lineage>
</organism>
<reference evidence="2" key="1">
    <citation type="journal article" date="2021" name="Nat. Commun.">
        <title>Genetic determinants of endophytism in the Arabidopsis root mycobiome.</title>
        <authorList>
            <person name="Mesny F."/>
            <person name="Miyauchi S."/>
            <person name="Thiergart T."/>
            <person name="Pickel B."/>
            <person name="Atanasova L."/>
            <person name="Karlsson M."/>
            <person name="Huettel B."/>
            <person name="Barry K.W."/>
            <person name="Haridas S."/>
            <person name="Chen C."/>
            <person name="Bauer D."/>
            <person name="Andreopoulos W."/>
            <person name="Pangilinan J."/>
            <person name="LaButti K."/>
            <person name="Riley R."/>
            <person name="Lipzen A."/>
            <person name="Clum A."/>
            <person name="Drula E."/>
            <person name="Henrissat B."/>
            <person name="Kohler A."/>
            <person name="Grigoriev I.V."/>
            <person name="Martin F.M."/>
            <person name="Hacquard S."/>
        </authorList>
    </citation>
    <scope>NUCLEOTIDE SEQUENCE</scope>
    <source>
        <strain evidence="2">MPI-CAGE-AT-0021</strain>
    </source>
</reference>
<dbReference type="Proteomes" id="UP000717696">
    <property type="component" value="Unassembled WGS sequence"/>
</dbReference>
<protein>
    <submittedName>
        <fullName evidence="2">Uncharacterized protein</fullName>
    </submittedName>
</protein>
<sequence length="417" mass="45118">MSRSEREEEEEASAGEEMGDSPRCREVGEGWKGLSELNDGERICCGGAQGGQNEGEGGRVCRGRRNLMCGTVPWVGTKGRVEKKYPRLEGNGLEALQRAYGKGDCCAVVWTTKRCAVRWERESPGVGSLVRWGNHVEAVPREIWWSLEKFVPVYDCRQEQATGRWDSSCSSSLRSHPSNHDSNTRTDHCQRNKGLCLPAVGQPLISDSILQPVSRERRAPFSSGVHGESLQWGCSQWSWPHASQWSQWSVTLTSSTGEGHGFVKTTTCSHLTTAKPPHNSEAACGTFCPTVPVSTPATGRENVSSGLLGSAGVVSLYPSTGTFALVGATLPGHLFHGEPGNPSTLFVLSASEDTSSIDQGNLTSMHTLGATHFPSVWSSVISARRHPIPVQALTQAIPVNHTNQPGTTTGLIDRFFH</sequence>
<dbReference type="AlphaFoldDB" id="A0A9P9FDR6"/>
<name>A0A9P9FDR6_9HYPO</name>
<proteinExistence type="predicted"/>
<feature type="region of interest" description="Disordered" evidence="1">
    <location>
        <begin position="1"/>
        <end position="25"/>
    </location>
</feature>
<gene>
    <name evidence="2" type="ORF">B0J13DRAFT_643373</name>
</gene>
<dbReference type="EMBL" id="JAGMUU010000002">
    <property type="protein sequence ID" value="KAH7159942.1"/>
    <property type="molecule type" value="Genomic_DNA"/>
</dbReference>
<feature type="compositionally biased region" description="Acidic residues" evidence="1">
    <location>
        <begin position="7"/>
        <end position="19"/>
    </location>
</feature>